<dbReference type="GO" id="GO:0043041">
    <property type="term" value="P:amino acid activation for nonribosomal peptide biosynthetic process"/>
    <property type="evidence" value="ECO:0007669"/>
    <property type="project" value="TreeGrafter"/>
</dbReference>
<dbReference type="EMBL" id="QGSZ01000159">
    <property type="protein sequence ID" value="RQX05309.1"/>
    <property type="molecule type" value="Genomic_DNA"/>
</dbReference>
<feature type="domain" description="AMP-binding enzyme C-terminal" evidence="1">
    <location>
        <begin position="98"/>
        <end position="172"/>
    </location>
</feature>
<dbReference type="GO" id="GO:0031177">
    <property type="term" value="F:phosphopantetheine binding"/>
    <property type="evidence" value="ECO:0007669"/>
    <property type="project" value="TreeGrafter"/>
</dbReference>
<dbReference type="Gene3D" id="3.40.50.12780">
    <property type="entry name" value="N-terminal domain of ligase-like"/>
    <property type="match status" value="1"/>
</dbReference>
<dbReference type="SUPFAM" id="SSF56801">
    <property type="entry name" value="Acetyl-CoA synthetase-like"/>
    <property type="match status" value="1"/>
</dbReference>
<accession>A0A3N9WX49</accession>
<sequence length="182" mass="19570">MPIGVPVDSARLLIVGDEGEVVDDDRVGELFIGGSCLALGYLNDAAATRSRFTTVAGQARRWYRSGDLVRRDAAGDLHFVGRVDRQIKVNGARVEPGEVEFVLRQHPLVADAVVDMDAGTGHLVAYVTLVGAGVEGPGDAEFRRLMAARLPAQMVPKQFIVIDAMPLTPHGKIDTRSLARRG</sequence>
<dbReference type="Proteomes" id="UP000282312">
    <property type="component" value="Unassembled WGS sequence"/>
</dbReference>
<dbReference type="AlphaFoldDB" id="A0A3N9WX49"/>
<comment type="caution">
    <text evidence="2">The sequence shown here is derived from an EMBL/GenBank/DDBJ whole genome shotgun (WGS) entry which is preliminary data.</text>
</comment>
<evidence type="ECO:0000259" key="1">
    <source>
        <dbReference type="Pfam" id="PF13193"/>
    </source>
</evidence>
<dbReference type="Gene3D" id="3.30.300.30">
    <property type="match status" value="1"/>
</dbReference>
<dbReference type="Pfam" id="PF13193">
    <property type="entry name" value="AMP-binding_C"/>
    <property type="match status" value="1"/>
</dbReference>
<dbReference type="PANTHER" id="PTHR45527">
    <property type="entry name" value="NONRIBOSOMAL PEPTIDE SYNTHETASE"/>
    <property type="match status" value="1"/>
</dbReference>
<reference evidence="2 3" key="1">
    <citation type="submission" date="2018-05" db="EMBL/GenBank/DDBJ databases">
        <title>Micromonospora from Atacama Desert.</title>
        <authorList>
            <person name="Carro L."/>
            <person name="Goodfellow M."/>
            <person name="Klenk H.-P."/>
        </authorList>
    </citation>
    <scope>NUCLEOTIDE SEQUENCE [LARGE SCALE GENOMIC DNA]</scope>
    <source>
        <strain evidence="2 3">LB39</strain>
    </source>
</reference>
<dbReference type="InterPro" id="IPR045851">
    <property type="entry name" value="AMP-bd_C_sf"/>
</dbReference>
<name>A0A3N9WX49_9ACTN</name>
<dbReference type="OrthoDB" id="4477213at2"/>
<dbReference type="GO" id="GO:0044550">
    <property type="term" value="P:secondary metabolite biosynthetic process"/>
    <property type="evidence" value="ECO:0007669"/>
    <property type="project" value="TreeGrafter"/>
</dbReference>
<organism evidence="2 3">
    <name type="scientific">Micromonospora inaquosa</name>
    <dbReference type="NCBI Taxonomy" id="2203716"/>
    <lineage>
        <taxon>Bacteria</taxon>
        <taxon>Bacillati</taxon>
        <taxon>Actinomycetota</taxon>
        <taxon>Actinomycetes</taxon>
        <taxon>Micromonosporales</taxon>
        <taxon>Micromonosporaceae</taxon>
        <taxon>Micromonospora</taxon>
    </lineage>
</organism>
<evidence type="ECO:0000313" key="3">
    <source>
        <dbReference type="Proteomes" id="UP000282312"/>
    </source>
</evidence>
<evidence type="ECO:0000313" key="2">
    <source>
        <dbReference type="EMBL" id="RQX05309.1"/>
    </source>
</evidence>
<protein>
    <recommendedName>
        <fullName evidence="1">AMP-binding enzyme C-terminal domain-containing protein</fullName>
    </recommendedName>
</protein>
<keyword evidence="3" id="KW-1185">Reference proteome</keyword>
<dbReference type="InterPro" id="IPR042099">
    <property type="entry name" value="ANL_N_sf"/>
</dbReference>
<gene>
    <name evidence="2" type="ORF">DLJ59_07920</name>
</gene>
<dbReference type="GO" id="GO:0005737">
    <property type="term" value="C:cytoplasm"/>
    <property type="evidence" value="ECO:0007669"/>
    <property type="project" value="TreeGrafter"/>
</dbReference>
<dbReference type="PANTHER" id="PTHR45527:SF1">
    <property type="entry name" value="FATTY ACID SYNTHASE"/>
    <property type="match status" value="1"/>
</dbReference>
<proteinExistence type="predicted"/>
<dbReference type="InterPro" id="IPR025110">
    <property type="entry name" value="AMP-bd_C"/>
</dbReference>